<gene>
    <name evidence="2" type="ORF">LMANV2_190060</name>
</gene>
<dbReference type="EMBL" id="OEJX01000011">
    <property type="protein sequence ID" value="SOR60634.1"/>
    <property type="molecule type" value="Genomic_DNA"/>
</dbReference>
<keyword evidence="1" id="KW-0812">Transmembrane</keyword>
<accession>A0AAQ1SMV1</accession>
<protein>
    <submittedName>
        <fullName evidence="2">Uncharacterized protein</fullName>
    </submittedName>
</protein>
<evidence type="ECO:0000256" key="1">
    <source>
        <dbReference type="SAM" id="Phobius"/>
    </source>
</evidence>
<feature type="transmembrane region" description="Helical" evidence="1">
    <location>
        <begin position="16"/>
        <end position="37"/>
    </location>
</feature>
<dbReference type="Proteomes" id="UP000234460">
    <property type="component" value="Chromosome LMANV2"/>
</dbReference>
<name>A0AAQ1SMV1_LEPIR</name>
<dbReference type="AlphaFoldDB" id="A0AAQ1SMV1"/>
<keyword evidence="1" id="KW-1133">Transmembrane helix</keyword>
<evidence type="ECO:0000313" key="3">
    <source>
        <dbReference type="Proteomes" id="UP000234460"/>
    </source>
</evidence>
<sequence>MGQFFTAYSLQTISDFGILTFFDLFFYVLDLYFYVLFF</sequence>
<proteinExistence type="predicted"/>
<evidence type="ECO:0000313" key="2">
    <source>
        <dbReference type="EMBL" id="SOR60634.1"/>
    </source>
</evidence>
<keyword evidence="1" id="KW-0472">Membrane</keyword>
<organism evidence="2 3">
    <name type="scientific">Leptospira interrogans serovar Manilae</name>
    <dbReference type="NCBI Taxonomy" id="214675"/>
    <lineage>
        <taxon>Bacteria</taxon>
        <taxon>Pseudomonadati</taxon>
        <taxon>Spirochaetota</taxon>
        <taxon>Spirochaetia</taxon>
        <taxon>Leptospirales</taxon>
        <taxon>Leptospiraceae</taxon>
        <taxon>Leptospira</taxon>
    </lineage>
</organism>
<reference evidence="2 3" key="1">
    <citation type="submission" date="2017-11" db="EMBL/GenBank/DDBJ databases">
        <authorList>
            <person name="Lechat P."/>
        </authorList>
    </citation>
    <scope>NUCLEOTIDE SEQUENCE [LARGE SCALE GENOMIC DNA]</scope>
    <source>
        <strain evidence="2">L495</strain>
    </source>
</reference>
<comment type="caution">
    <text evidence="2">The sequence shown here is derived from an EMBL/GenBank/DDBJ whole genome shotgun (WGS) entry which is preliminary data.</text>
</comment>